<dbReference type="Proteomes" id="UP000004756">
    <property type="component" value="Unassembled WGS sequence"/>
</dbReference>
<protein>
    <submittedName>
        <fullName evidence="1">Uncharacterized protein</fullName>
    </submittedName>
</protein>
<evidence type="ECO:0000313" key="2">
    <source>
        <dbReference type="Proteomes" id="UP000004756"/>
    </source>
</evidence>
<gene>
    <name evidence="1" type="ORF">CLOSTASPAR_01944</name>
</gene>
<dbReference type="HOGENOM" id="CLU_3267793_0_0_9"/>
<proteinExistence type="predicted"/>
<name>C0CY68_9FIRM</name>
<sequence length="41" mass="4424">MCGVKSFTGGFDSHRLRSPPWQGFPQGGANGVWLCNWEGVG</sequence>
<comment type="caution">
    <text evidence="1">The sequence shown here is derived from an EMBL/GenBank/DDBJ whole genome shotgun (WGS) entry which is preliminary data.</text>
</comment>
<reference evidence="1 2" key="1">
    <citation type="submission" date="2009-02" db="EMBL/GenBank/DDBJ databases">
        <title>Draft genome sequence of Clostridium asparagiforme (DSM 15981).</title>
        <authorList>
            <person name="Sudarsanam P."/>
            <person name="Ley R."/>
            <person name="Guruge J."/>
            <person name="Turnbaugh P.J."/>
            <person name="Mahowald M."/>
            <person name="Liep D."/>
            <person name="Gordon J."/>
        </authorList>
    </citation>
    <scope>NUCLEOTIDE SEQUENCE [LARGE SCALE GENOMIC DNA]</scope>
    <source>
        <strain evidence="1 2">DSM 15981</strain>
    </source>
</reference>
<evidence type="ECO:0000313" key="1">
    <source>
        <dbReference type="EMBL" id="EEG55923.1"/>
    </source>
</evidence>
<organism evidence="1 2">
    <name type="scientific">[Clostridium] asparagiforme DSM 15981</name>
    <dbReference type="NCBI Taxonomy" id="518636"/>
    <lineage>
        <taxon>Bacteria</taxon>
        <taxon>Bacillati</taxon>
        <taxon>Bacillota</taxon>
        <taxon>Clostridia</taxon>
        <taxon>Lachnospirales</taxon>
        <taxon>Lachnospiraceae</taxon>
        <taxon>Enterocloster</taxon>
    </lineage>
</organism>
<accession>C0CY68</accession>
<dbReference type="AlphaFoldDB" id="C0CY68"/>
<keyword evidence="2" id="KW-1185">Reference proteome</keyword>
<dbReference type="EMBL" id="ACCJ01000107">
    <property type="protein sequence ID" value="EEG55923.1"/>
    <property type="molecule type" value="Genomic_DNA"/>
</dbReference>